<keyword evidence="1" id="KW-0472">Membrane</keyword>
<dbReference type="RefSeq" id="WP_196987173.1">
    <property type="nucleotide sequence ID" value="NZ_JADWYS010000001.1"/>
</dbReference>
<keyword evidence="1" id="KW-1133">Transmembrane helix</keyword>
<evidence type="ECO:0000313" key="2">
    <source>
        <dbReference type="EMBL" id="MBG9389374.1"/>
    </source>
</evidence>
<dbReference type="AlphaFoldDB" id="A0A931MI20"/>
<comment type="caution">
    <text evidence="2">The sequence shown here is derived from an EMBL/GenBank/DDBJ whole genome shotgun (WGS) entry which is preliminary data.</text>
</comment>
<name>A0A931MI20_9BURK</name>
<dbReference type="InterPro" id="IPR010364">
    <property type="entry name" value="Uncharacterised_IM_CreD"/>
</dbReference>
<reference evidence="2" key="1">
    <citation type="submission" date="2020-11" db="EMBL/GenBank/DDBJ databases">
        <title>Bacterial whole genome sequence for Caenimonas sp. DR4.4.</title>
        <authorList>
            <person name="Le V."/>
            <person name="Ko S.-R."/>
            <person name="Ahn C.-Y."/>
            <person name="Oh H.-M."/>
        </authorList>
    </citation>
    <scope>NUCLEOTIDE SEQUENCE</scope>
    <source>
        <strain evidence="2">DR4.4</strain>
    </source>
</reference>
<organism evidence="2 3">
    <name type="scientific">Caenimonas aquaedulcis</name>
    <dbReference type="NCBI Taxonomy" id="2793270"/>
    <lineage>
        <taxon>Bacteria</taxon>
        <taxon>Pseudomonadati</taxon>
        <taxon>Pseudomonadota</taxon>
        <taxon>Betaproteobacteria</taxon>
        <taxon>Burkholderiales</taxon>
        <taxon>Comamonadaceae</taxon>
        <taxon>Caenimonas</taxon>
    </lineage>
</organism>
<dbReference type="EMBL" id="JADWYS010000001">
    <property type="protein sequence ID" value="MBG9389374.1"/>
    <property type="molecule type" value="Genomic_DNA"/>
</dbReference>
<feature type="transmembrane region" description="Helical" evidence="1">
    <location>
        <begin position="351"/>
        <end position="370"/>
    </location>
</feature>
<dbReference type="Pfam" id="PF06123">
    <property type="entry name" value="CreD"/>
    <property type="match status" value="1"/>
</dbReference>
<feature type="transmembrane region" description="Helical" evidence="1">
    <location>
        <begin position="376"/>
        <end position="396"/>
    </location>
</feature>
<keyword evidence="3" id="KW-1185">Reference proteome</keyword>
<gene>
    <name evidence="2" type="primary">creD</name>
    <name evidence="2" type="ORF">I5803_15190</name>
</gene>
<feature type="transmembrane region" description="Helical" evidence="1">
    <location>
        <begin position="403"/>
        <end position="422"/>
    </location>
</feature>
<protein>
    <submittedName>
        <fullName evidence="2">Cell envelope integrity protein CreD</fullName>
    </submittedName>
</protein>
<dbReference type="PIRSF" id="PIRSF004548">
    <property type="entry name" value="CreD"/>
    <property type="match status" value="1"/>
</dbReference>
<dbReference type="Proteomes" id="UP000651050">
    <property type="component" value="Unassembled WGS sequence"/>
</dbReference>
<dbReference type="NCBIfam" id="NF008712">
    <property type="entry name" value="PRK11715.1-1"/>
    <property type="match status" value="1"/>
</dbReference>
<proteinExistence type="predicted"/>
<evidence type="ECO:0000313" key="3">
    <source>
        <dbReference type="Proteomes" id="UP000651050"/>
    </source>
</evidence>
<feature type="transmembrane region" description="Helical" evidence="1">
    <location>
        <begin position="428"/>
        <end position="447"/>
    </location>
</feature>
<keyword evidence="1" id="KW-0812">Transmembrane</keyword>
<dbReference type="GO" id="GO:0005886">
    <property type="term" value="C:plasma membrane"/>
    <property type="evidence" value="ECO:0007669"/>
    <property type="project" value="TreeGrafter"/>
</dbReference>
<dbReference type="PANTHER" id="PTHR30092">
    <property type="entry name" value="INNER MEMBRANE PROTEIN CRED"/>
    <property type="match status" value="1"/>
</dbReference>
<accession>A0A931MI20</accession>
<sequence>MKYPLVSKVFAIGMVAAILGLVMLRIDGLVGERRMRQQQAMQGVEQSLSGPQMLMGPILHRACVEQWETAVGEGKERTVANNRRPFTLMAVPRTLQVQSEAKSDVRHRGLFKVNTYAGPMTLEARWDDFSALQPVREHPGSRLECGPALAMLSVSDVRGLRSARAQVAGVPTPVRPGTGLPRYARGVHAEVPAARIAETAEPLTARFALDLAGTSSLSLVPAASQTDWSVKSDWPHPSFGGRFLPARREVAASGFSAHWTVSELASTAAAAVQRDGELCEPRLAASTEDDEANSGAPNAKCLETLRVSFIDPVNPYVLTDRATKYALLFIALTFTCVALAEILGRKRVHPVQYTLVGMALALFYLMLLSLSEHVAFGLAYFAASAGCVLLLGFYAGHMLKSRWAGAAFGTGVGALYGFLWVLLSLEQAALMVGSLLLFGVLAAVMVLTRRVDWYALVEGWRAEQPRPAAVQA</sequence>
<evidence type="ECO:0000256" key="1">
    <source>
        <dbReference type="SAM" id="Phobius"/>
    </source>
</evidence>
<dbReference type="PANTHER" id="PTHR30092:SF0">
    <property type="entry name" value="INNER MEMBRANE PROTEIN CRED"/>
    <property type="match status" value="1"/>
</dbReference>
<feature type="transmembrane region" description="Helical" evidence="1">
    <location>
        <begin position="325"/>
        <end position="344"/>
    </location>
</feature>